<organism evidence="2 3">
    <name type="scientific">Alloscardovia venturai</name>
    <dbReference type="NCBI Taxonomy" id="1769421"/>
    <lineage>
        <taxon>Bacteria</taxon>
        <taxon>Bacillati</taxon>
        <taxon>Actinomycetota</taxon>
        <taxon>Actinomycetes</taxon>
        <taxon>Bifidobacteriales</taxon>
        <taxon>Bifidobacteriaceae</taxon>
        <taxon>Alloscardovia</taxon>
    </lineage>
</organism>
<evidence type="ECO:0000313" key="2">
    <source>
        <dbReference type="EMBL" id="MFD0705594.1"/>
    </source>
</evidence>
<feature type="transmembrane region" description="Helical" evidence="1">
    <location>
        <begin position="258"/>
        <end position="277"/>
    </location>
</feature>
<feature type="transmembrane region" description="Helical" evidence="1">
    <location>
        <begin position="157"/>
        <end position="181"/>
    </location>
</feature>
<dbReference type="Pfam" id="PF19484">
    <property type="entry name" value="DUF6020"/>
    <property type="match status" value="1"/>
</dbReference>
<feature type="transmembrane region" description="Helical" evidence="1">
    <location>
        <begin position="399"/>
        <end position="419"/>
    </location>
</feature>
<keyword evidence="1" id="KW-0472">Membrane</keyword>
<accession>A0ABW2Y5W6</accession>
<protein>
    <submittedName>
        <fullName evidence="2">DUF6020 family protein</fullName>
    </submittedName>
</protein>
<feature type="transmembrane region" description="Helical" evidence="1">
    <location>
        <begin position="580"/>
        <end position="603"/>
    </location>
</feature>
<keyword evidence="3" id="KW-1185">Reference proteome</keyword>
<keyword evidence="1" id="KW-1133">Transmembrane helix</keyword>
<dbReference type="RefSeq" id="WP_377939338.1">
    <property type="nucleotide sequence ID" value="NZ_JBHTHQ010000024.1"/>
</dbReference>
<dbReference type="Proteomes" id="UP001597036">
    <property type="component" value="Unassembled WGS sequence"/>
</dbReference>
<feature type="transmembrane region" description="Helical" evidence="1">
    <location>
        <begin position="39"/>
        <end position="61"/>
    </location>
</feature>
<evidence type="ECO:0000313" key="3">
    <source>
        <dbReference type="Proteomes" id="UP001597036"/>
    </source>
</evidence>
<evidence type="ECO:0000256" key="1">
    <source>
        <dbReference type="SAM" id="Phobius"/>
    </source>
</evidence>
<keyword evidence="1" id="KW-0812">Transmembrane</keyword>
<comment type="caution">
    <text evidence="2">The sequence shown here is derived from an EMBL/GenBank/DDBJ whole genome shotgun (WGS) entry which is preliminary data.</text>
</comment>
<dbReference type="InterPro" id="IPR046062">
    <property type="entry name" value="DUF6020"/>
</dbReference>
<feature type="transmembrane region" description="Helical" evidence="1">
    <location>
        <begin position="610"/>
        <end position="628"/>
    </location>
</feature>
<name>A0ABW2Y5W6_9BIFI</name>
<feature type="transmembrane region" description="Helical" evidence="1">
    <location>
        <begin position="73"/>
        <end position="94"/>
    </location>
</feature>
<dbReference type="EMBL" id="JBHTHQ010000024">
    <property type="protein sequence ID" value="MFD0705594.1"/>
    <property type="molecule type" value="Genomic_DNA"/>
</dbReference>
<gene>
    <name evidence="2" type="ORF">ACFQY8_07545</name>
</gene>
<sequence>MTRHFRTQKKRIADSCGKVYERRFTHAPREKTSITFMGALRWILVAVACTWIAFCMSVGPIYRKDRSIRTFGIGNTIIFVLAWLCCMGIVWIVVKLSRPKSHFLRPYLSWWRKVRQACMPRVRALFDRYPRFHRTMSHIRRWWMSIRTRIIFITDRWWKIALILLICWGIQFILVPTIFAADLLSQYNEMNRWMTSLNGTHVPYADGFNVVDIYPIAHYMWPDTPTYLTNQHNIVLTFIYGGVLNLSKMWTRTIDLGLIVLSGTQLIFAIFATSFTLHRCFTYAHSLRVYNPRGAYTNPLSANAEWRAVILLFFILNPQTLFTTTALTKSPLFAWAFLWWFGQWFEVFNRRDRSHIPASLVAGIAFTTMVMLCSAKYATYIIVVQVVLIFIADRKRWRAYLVALLLPLVLFQGALLTAVNSGTIISGDPIESRGIQLQQIARVMRDDPLGVPQNVRNELRPIFNLYTMGTNYSPNDADRVKSSGSDGKVETYKWETVTEKDMVNFNKAWLQLGKTHPVEYFDGFMAKVYGYFDVNDEPYVATSYYVDNSRISEATLLHSWLPFVRFIERTIATGFGHIPVIGWIVHGNFYVVAVLLMGCIALLLRRWRDLLRYMPLLLLMGVMILAPANNFERHMLPLAFVGWLMALHLVHEAHQAYSHARISPVM</sequence>
<proteinExistence type="predicted"/>
<feature type="transmembrane region" description="Helical" evidence="1">
    <location>
        <begin position="321"/>
        <end position="342"/>
    </location>
</feature>
<reference evidence="3" key="1">
    <citation type="journal article" date="2019" name="Int. J. Syst. Evol. Microbiol.">
        <title>The Global Catalogue of Microorganisms (GCM) 10K type strain sequencing project: providing services to taxonomists for standard genome sequencing and annotation.</title>
        <authorList>
            <consortium name="The Broad Institute Genomics Platform"/>
            <consortium name="The Broad Institute Genome Sequencing Center for Infectious Disease"/>
            <person name="Wu L."/>
            <person name="Ma J."/>
        </authorList>
    </citation>
    <scope>NUCLEOTIDE SEQUENCE [LARGE SCALE GENOMIC DNA]</scope>
    <source>
        <strain evidence="3">CCM 8604</strain>
    </source>
</reference>